<dbReference type="PANTHER" id="PTHR28037">
    <property type="entry name" value="ALCOHOL O-ACETYLTRANSFERASE 1-RELATED"/>
    <property type="match status" value="1"/>
</dbReference>
<dbReference type="AlphaFoldDB" id="A0A5C3QM71"/>
<evidence type="ECO:0000313" key="3">
    <source>
        <dbReference type="Proteomes" id="UP000305067"/>
    </source>
</evidence>
<sequence length="597" mass="67065">MGATGATVVINNPSHRDDRKRHAPSPNSPELIPGWTLHPSAQTQWLGDRTFSRPLGRLELGFYWDMRLEGTADGYQSTHVRVRAGSDPRYVFSEAQVHGAWVHAKHTHPLLGARIVLDQIPRFEVSEERIRRVERSEIVFADISSPGEVKVYIQRLVTAVPRTVYVEQTSALHILFCDDGSNSVYVVSFAAHCIMDGICSGFLVSAFLDALTSDLGRKPLPELDMQLRVALPMDGVLPASKLAPARQKWRMGIASVLQQLRLEKLKGGHPMPRTFTTSTSSTPAHSSFFHIDFTPSQSRTIFQNSRRLGVTYGNAFYIALQVAFSRFLLRSYRRGTISLSEWEFRKRQPMVVGCPLSMRPFLDNDWIDAGGKEAVCSSVGYLMLQLPYLPLGDAERIPGEATTFEDFLSMERFVFRSRGVKSQMGKMIKHPLFAEMQVARMDGVIAGGRQAAERYQRCATPGREVSVEEQARDGVVLSYVGSSMGDLTAAYPNKYPLRSEISTDEPDSPPLLEIDGAVSFLRCRPTEFYLNGVTYKNCLRFNMYWDSNVYDRSLVDEWVEDVKMATMWYLGGDREKELGLWPDSATSTCDVATRAKL</sequence>
<accession>A0A5C3QM71</accession>
<evidence type="ECO:0000313" key="2">
    <source>
        <dbReference type="EMBL" id="TFL01309.1"/>
    </source>
</evidence>
<dbReference type="InterPro" id="IPR023213">
    <property type="entry name" value="CAT-like_dom_sf"/>
</dbReference>
<reference evidence="2 3" key="1">
    <citation type="journal article" date="2019" name="Nat. Ecol. Evol.">
        <title>Megaphylogeny resolves global patterns of mushroom evolution.</title>
        <authorList>
            <person name="Varga T."/>
            <person name="Krizsan K."/>
            <person name="Foldi C."/>
            <person name="Dima B."/>
            <person name="Sanchez-Garcia M."/>
            <person name="Sanchez-Ramirez S."/>
            <person name="Szollosi G.J."/>
            <person name="Szarkandi J.G."/>
            <person name="Papp V."/>
            <person name="Albert L."/>
            <person name="Andreopoulos W."/>
            <person name="Angelini C."/>
            <person name="Antonin V."/>
            <person name="Barry K.W."/>
            <person name="Bougher N.L."/>
            <person name="Buchanan P."/>
            <person name="Buyck B."/>
            <person name="Bense V."/>
            <person name="Catcheside P."/>
            <person name="Chovatia M."/>
            <person name="Cooper J."/>
            <person name="Damon W."/>
            <person name="Desjardin D."/>
            <person name="Finy P."/>
            <person name="Geml J."/>
            <person name="Haridas S."/>
            <person name="Hughes K."/>
            <person name="Justo A."/>
            <person name="Karasinski D."/>
            <person name="Kautmanova I."/>
            <person name="Kiss B."/>
            <person name="Kocsube S."/>
            <person name="Kotiranta H."/>
            <person name="LaButti K.M."/>
            <person name="Lechner B.E."/>
            <person name="Liimatainen K."/>
            <person name="Lipzen A."/>
            <person name="Lukacs Z."/>
            <person name="Mihaltcheva S."/>
            <person name="Morgado L.N."/>
            <person name="Niskanen T."/>
            <person name="Noordeloos M.E."/>
            <person name="Ohm R.A."/>
            <person name="Ortiz-Santana B."/>
            <person name="Ovrebo C."/>
            <person name="Racz N."/>
            <person name="Riley R."/>
            <person name="Savchenko A."/>
            <person name="Shiryaev A."/>
            <person name="Soop K."/>
            <person name="Spirin V."/>
            <person name="Szebenyi C."/>
            <person name="Tomsovsky M."/>
            <person name="Tulloss R.E."/>
            <person name="Uehling J."/>
            <person name="Grigoriev I.V."/>
            <person name="Vagvolgyi C."/>
            <person name="Papp T."/>
            <person name="Martin F.M."/>
            <person name="Miettinen O."/>
            <person name="Hibbett D.S."/>
            <person name="Nagy L.G."/>
        </authorList>
    </citation>
    <scope>NUCLEOTIDE SEQUENCE [LARGE SCALE GENOMIC DNA]</scope>
    <source>
        <strain evidence="2 3">CBS 309.79</strain>
    </source>
</reference>
<protein>
    <recommendedName>
        <fullName evidence="4">Transferase family-domain-containing protein</fullName>
    </recommendedName>
</protein>
<dbReference type="OrthoDB" id="3264185at2759"/>
<evidence type="ECO:0000256" key="1">
    <source>
        <dbReference type="SAM" id="MobiDB-lite"/>
    </source>
</evidence>
<name>A0A5C3QM71_9AGAR</name>
<dbReference type="Proteomes" id="UP000305067">
    <property type="component" value="Unassembled WGS sequence"/>
</dbReference>
<dbReference type="EMBL" id="ML178825">
    <property type="protein sequence ID" value="TFL01309.1"/>
    <property type="molecule type" value="Genomic_DNA"/>
</dbReference>
<organism evidence="2 3">
    <name type="scientific">Pterulicium gracile</name>
    <dbReference type="NCBI Taxonomy" id="1884261"/>
    <lineage>
        <taxon>Eukaryota</taxon>
        <taxon>Fungi</taxon>
        <taxon>Dikarya</taxon>
        <taxon>Basidiomycota</taxon>
        <taxon>Agaricomycotina</taxon>
        <taxon>Agaricomycetes</taxon>
        <taxon>Agaricomycetidae</taxon>
        <taxon>Agaricales</taxon>
        <taxon>Pleurotineae</taxon>
        <taxon>Pterulaceae</taxon>
        <taxon>Pterulicium</taxon>
    </lineage>
</organism>
<evidence type="ECO:0008006" key="4">
    <source>
        <dbReference type="Google" id="ProtNLM"/>
    </source>
</evidence>
<keyword evidence="3" id="KW-1185">Reference proteome</keyword>
<dbReference type="InterPro" id="IPR052058">
    <property type="entry name" value="Alcohol_O-acetyltransferase"/>
</dbReference>
<gene>
    <name evidence="2" type="ORF">BDV98DRAFT_76946</name>
</gene>
<feature type="region of interest" description="Disordered" evidence="1">
    <location>
        <begin position="1"/>
        <end position="34"/>
    </location>
</feature>
<proteinExistence type="predicted"/>
<dbReference type="STRING" id="1884261.A0A5C3QM71"/>
<dbReference type="PANTHER" id="PTHR28037:SF1">
    <property type="entry name" value="ALCOHOL O-ACETYLTRANSFERASE 1-RELATED"/>
    <property type="match status" value="1"/>
</dbReference>
<dbReference type="Gene3D" id="3.30.559.10">
    <property type="entry name" value="Chloramphenicol acetyltransferase-like domain"/>
    <property type="match status" value="1"/>
</dbReference>